<protein>
    <submittedName>
        <fullName evidence="1">Uncharacterized protein</fullName>
    </submittedName>
</protein>
<comment type="caution">
    <text evidence="1">The sequence shown here is derived from an EMBL/GenBank/DDBJ whole genome shotgun (WGS) entry which is preliminary data.</text>
</comment>
<dbReference type="EMBL" id="JASPKZ010006845">
    <property type="protein sequence ID" value="KAJ9586776.1"/>
    <property type="molecule type" value="Genomic_DNA"/>
</dbReference>
<feature type="non-terminal residue" evidence="1">
    <location>
        <position position="1"/>
    </location>
</feature>
<dbReference type="AlphaFoldDB" id="A0AAD7ZU58"/>
<reference evidence="1" key="2">
    <citation type="submission" date="2023-05" db="EMBL/GenBank/DDBJ databases">
        <authorList>
            <person name="Fouks B."/>
        </authorList>
    </citation>
    <scope>NUCLEOTIDE SEQUENCE</scope>
    <source>
        <strain evidence="1">Stay&amp;Tobe</strain>
        <tissue evidence="1">Testes</tissue>
    </source>
</reference>
<accession>A0AAD7ZU58</accession>
<keyword evidence="2" id="KW-1185">Reference proteome</keyword>
<name>A0AAD7ZU58_DIPPU</name>
<gene>
    <name evidence="1" type="ORF">L9F63_019644</name>
</gene>
<reference evidence="1" key="1">
    <citation type="journal article" date="2023" name="IScience">
        <title>Live-bearing cockroach genome reveals convergent evolutionary mechanisms linked to viviparity in insects and beyond.</title>
        <authorList>
            <person name="Fouks B."/>
            <person name="Harrison M.C."/>
            <person name="Mikhailova A.A."/>
            <person name="Marchal E."/>
            <person name="English S."/>
            <person name="Carruthers M."/>
            <person name="Jennings E.C."/>
            <person name="Chiamaka E.L."/>
            <person name="Frigard R.A."/>
            <person name="Pippel M."/>
            <person name="Attardo G.M."/>
            <person name="Benoit J.B."/>
            <person name="Bornberg-Bauer E."/>
            <person name="Tobe S.S."/>
        </authorList>
    </citation>
    <scope>NUCLEOTIDE SEQUENCE</scope>
    <source>
        <strain evidence="1">Stay&amp;Tobe</strain>
    </source>
</reference>
<dbReference type="Proteomes" id="UP001233999">
    <property type="component" value="Unassembled WGS sequence"/>
</dbReference>
<evidence type="ECO:0000313" key="1">
    <source>
        <dbReference type="EMBL" id="KAJ9586776.1"/>
    </source>
</evidence>
<feature type="non-terminal residue" evidence="1">
    <location>
        <position position="53"/>
    </location>
</feature>
<evidence type="ECO:0000313" key="2">
    <source>
        <dbReference type="Proteomes" id="UP001233999"/>
    </source>
</evidence>
<sequence length="53" mass="6540">PQQGWVYWNFVRLDSIIFISENVQKIPKTVPISYLYHHSVFRSRHYQMNSHYE</sequence>
<proteinExistence type="predicted"/>
<organism evidence="1 2">
    <name type="scientific">Diploptera punctata</name>
    <name type="common">Pacific beetle cockroach</name>
    <dbReference type="NCBI Taxonomy" id="6984"/>
    <lineage>
        <taxon>Eukaryota</taxon>
        <taxon>Metazoa</taxon>
        <taxon>Ecdysozoa</taxon>
        <taxon>Arthropoda</taxon>
        <taxon>Hexapoda</taxon>
        <taxon>Insecta</taxon>
        <taxon>Pterygota</taxon>
        <taxon>Neoptera</taxon>
        <taxon>Polyneoptera</taxon>
        <taxon>Dictyoptera</taxon>
        <taxon>Blattodea</taxon>
        <taxon>Blaberoidea</taxon>
        <taxon>Blaberidae</taxon>
        <taxon>Diplopterinae</taxon>
        <taxon>Diploptera</taxon>
    </lineage>
</organism>